<dbReference type="OrthoDB" id="6424198at2759"/>
<comment type="function">
    <text evidence="2">May be involved in the metabolism of insect hormones and in the breakdown of synthetic insecticides.</text>
</comment>
<dbReference type="PANTHER" id="PTHR24291:SF50">
    <property type="entry name" value="BIFUNCTIONAL ALBAFLAVENONE MONOOXYGENASE_TERPENE SYNTHASE"/>
    <property type="match status" value="1"/>
</dbReference>
<dbReference type="GO" id="GO:0020037">
    <property type="term" value="F:heme binding"/>
    <property type="evidence" value="ECO:0007669"/>
    <property type="project" value="InterPro"/>
</dbReference>
<dbReference type="PRINTS" id="PR00385">
    <property type="entry name" value="P450"/>
</dbReference>
<evidence type="ECO:0000256" key="2">
    <source>
        <dbReference type="ARBA" id="ARBA00003690"/>
    </source>
</evidence>
<evidence type="ECO:0000256" key="6">
    <source>
        <dbReference type="ARBA" id="ARBA00023002"/>
    </source>
</evidence>
<feature type="transmembrane region" description="Helical" evidence="10">
    <location>
        <begin position="7"/>
        <end position="25"/>
    </location>
</feature>
<protein>
    <submittedName>
        <fullName evidence="12">Probable cytochrome P450 4ac2</fullName>
    </submittedName>
</protein>
<keyword evidence="10" id="KW-0472">Membrane</keyword>
<keyword evidence="10" id="KW-1133">Transmembrane helix</keyword>
<comment type="cofactor">
    <cofactor evidence="1 9">
        <name>heme</name>
        <dbReference type="ChEBI" id="CHEBI:30413"/>
    </cofactor>
</comment>
<dbReference type="Proteomes" id="UP000515146">
    <property type="component" value="Unplaced"/>
</dbReference>
<keyword evidence="6" id="KW-0560">Oxidoreductase</keyword>
<evidence type="ECO:0000313" key="11">
    <source>
        <dbReference type="Proteomes" id="UP000515146"/>
    </source>
</evidence>
<evidence type="ECO:0000256" key="3">
    <source>
        <dbReference type="ARBA" id="ARBA00010617"/>
    </source>
</evidence>
<dbReference type="Gene3D" id="1.10.630.10">
    <property type="entry name" value="Cytochrome P450"/>
    <property type="match status" value="1"/>
</dbReference>
<reference evidence="12" key="1">
    <citation type="submission" date="2025-08" db="UniProtKB">
        <authorList>
            <consortium name="RefSeq"/>
        </authorList>
    </citation>
    <scope>IDENTIFICATION</scope>
    <source>
        <strain evidence="12">Airmid</strain>
    </source>
</reference>
<evidence type="ECO:0000313" key="12">
    <source>
        <dbReference type="RefSeq" id="XP_027201567.1"/>
    </source>
</evidence>
<keyword evidence="5 9" id="KW-0479">Metal-binding</keyword>
<dbReference type="SUPFAM" id="SSF48264">
    <property type="entry name" value="Cytochrome P450"/>
    <property type="match status" value="1"/>
</dbReference>
<dbReference type="GO" id="GO:0016705">
    <property type="term" value="F:oxidoreductase activity, acting on paired donors, with incorporation or reduction of molecular oxygen"/>
    <property type="evidence" value="ECO:0007669"/>
    <property type="project" value="InterPro"/>
</dbReference>
<dbReference type="AlphaFoldDB" id="A0A6P6Y848"/>
<dbReference type="InterPro" id="IPR036396">
    <property type="entry name" value="Cyt_P450_sf"/>
</dbReference>
<proteinExistence type="inferred from homology"/>
<keyword evidence="4 9" id="KW-0349">Heme</keyword>
<evidence type="ECO:0000256" key="9">
    <source>
        <dbReference type="PIRSR" id="PIRSR602403-1"/>
    </source>
</evidence>
<evidence type="ECO:0000256" key="7">
    <source>
        <dbReference type="ARBA" id="ARBA00023004"/>
    </source>
</evidence>
<keyword evidence="7 9" id="KW-0408">Iron</keyword>
<evidence type="ECO:0000256" key="10">
    <source>
        <dbReference type="SAM" id="Phobius"/>
    </source>
</evidence>
<dbReference type="GO" id="GO:0004497">
    <property type="term" value="F:monooxygenase activity"/>
    <property type="evidence" value="ECO:0007669"/>
    <property type="project" value="UniProtKB-KW"/>
</dbReference>
<evidence type="ECO:0000256" key="5">
    <source>
        <dbReference type="ARBA" id="ARBA00022723"/>
    </source>
</evidence>
<keyword evidence="11" id="KW-1185">Reference proteome</keyword>
<gene>
    <name evidence="12" type="primary">LOC113795574</name>
</gene>
<dbReference type="RefSeq" id="XP_027201567.1">
    <property type="nucleotide sequence ID" value="XM_027345766.1"/>
</dbReference>
<evidence type="ECO:0000256" key="4">
    <source>
        <dbReference type="ARBA" id="ARBA00022617"/>
    </source>
</evidence>
<organism evidence="11 12">
    <name type="scientific">Dermatophagoides pteronyssinus</name>
    <name type="common">European house dust mite</name>
    <dbReference type="NCBI Taxonomy" id="6956"/>
    <lineage>
        <taxon>Eukaryota</taxon>
        <taxon>Metazoa</taxon>
        <taxon>Ecdysozoa</taxon>
        <taxon>Arthropoda</taxon>
        <taxon>Chelicerata</taxon>
        <taxon>Arachnida</taxon>
        <taxon>Acari</taxon>
        <taxon>Acariformes</taxon>
        <taxon>Sarcoptiformes</taxon>
        <taxon>Astigmata</taxon>
        <taxon>Psoroptidia</taxon>
        <taxon>Analgoidea</taxon>
        <taxon>Pyroglyphidae</taxon>
        <taxon>Dermatophagoidinae</taxon>
        <taxon>Dermatophagoides</taxon>
    </lineage>
</organism>
<dbReference type="KEGG" id="dpte:113795574"/>
<feature type="transmembrane region" description="Helical" evidence="10">
    <location>
        <begin position="606"/>
        <end position="633"/>
    </location>
</feature>
<dbReference type="InParanoid" id="A0A6P6Y848"/>
<keyword evidence="10" id="KW-0812">Transmembrane</keyword>
<dbReference type="GO" id="GO:0005506">
    <property type="term" value="F:iron ion binding"/>
    <property type="evidence" value="ECO:0007669"/>
    <property type="project" value="InterPro"/>
</dbReference>
<comment type="similarity">
    <text evidence="3">Belongs to the cytochrome P450 family.</text>
</comment>
<sequence length="844" mass="98847">MIMMMMLTYRLIIAIVFILFLYILIKIFKYIRYQYQMYLQLKQIPGPNSSILFNKEFHKLLTSKQPFHDIYHIINRMSDEYGQDGLFCLIRTPIQHLIVTDFSMAQKLLNNDNFLNRSMEYRFFHFLIQDNLFTCNQRTLRQNKRLLLPYFRIQSMNNFLENSKNFLKLLNENIDNCIDNNDGHYPNAGQIIDCFIVDSIGVNFFNTEFNTIRSGFKMTDWLEIVGELLSTGSMQIFNPIFLYIPFYNVLLFLSKKFTHLYYRFKIGIDQIITERIEAIIRNDNEKEDCKEQSANNDETMLDQMIRSRIIDGNITQMQEIRSQVNIICLAGYDTSKTSLSWCLYLLGHHQSIQQRLYDEIQQFNDRLNSNDEEITISNMKQLKYLDCCIYETLRLYNPASLIGRSTCRSIQLSNGWHIPKGVNIMFLFRRINRDPKYFHQPEIFNPERFLMNNDDNNKDNDNDDQGITIDHKRLTFFPFSGGIRPCIGKEYAMMQMRLFLINIIAIILHEIHKHHHNDQHPNLPHKIIIEEEDDDNDHDDDEIIDEITPPMTYIKERESYVHHHQQPEIVQFSHQPNGYGTPKSPILVHLVAPNIRRKHDNGIPDLLAILAPLAAIPLIGSLAVSSFTTMLTLTGLGRRRRKRSLSLHDNVLNFLNSTINDQSSSTTTFDNFKNLTNHSSINYPWNGTTFNNNDNNDPKNQDNQTRIVPISELFQLDIVQQYLRQSGRPDHNDEIIASYLSCRGMFSNSNNCLERLACHYADYKNGRLRPLERDVAALIIYSLLRNSHIDNQFKRRLQRAALFGYDHTTTSSFSSGTSSSLNDREPSFVAVCDREFPCPRNEMP</sequence>
<feature type="binding site" description="axial binding residue" evidence="9">
    <location>
        <position position="486"/>
    </location>
    <ligand>
        <name>heme</name>
        <dbReference type="ChEBI" id="CHEBI:30413"/>
    </ligand>
    <ligandPart>
        <name>Fe</name>
        <dbReference type="ChEBI" id="CHEBI:18248"/>
    </ligandPart>
</feature>
<name>A0A6P6Y848_DERPT</name>
<dbReference type="PRINTS" id="PR00465">
    <property type="entry name" value="EP450IV"/>
</dbReference>
<dbReference type="InterPro" id="IPR002403">
    <property type="entry name" value="Cyt_P450_E_grp-IV"/>
</dbReference>
<dbReference type="InterPro" id="IPR050196">
    <property type="entry name" value="Cytochrome_P450_Monoox"/>
</dbReference>
<accession>A0A6P6Y848</accession>
<dbReference type="InterPro" id="IPR001128">
    <property type="entry name" value="Cyt_P450"/>
</dbReference>
<evidence type="ECO:0000256" key="8">
    <source>
        <dbReference type="ARBA" id="ARBA00023033"/>
    </source>
</evidence>
<keyword evidence="8" id="KW-0503">Monooxygenase</keyword>
<dbReference type="PANTHER" id="PTHR24291">
    <property type="entry name" value="CYTOCHROME P450 FAMILY 4"/>
    <property type="match status" value="1"/>
</dbReference>
<dbReference type="Pfam" id="PF00067">
    <property type="entry name" value="p450"/>
    <property type="match status" value="1"/>
</dbReference>
<dbReference type="GO" id="GO:0005789">
    <property type="term" value="C:endoplasmic reticulum membrane"/>
    <property type="evidence" value="ECO:0007669"/>
    <property type="project" value="UniProtKB-SubCell"/>
</dbReference>
<evidence type="ECO:0000256" key="1">
    <source>
        <dbReference type="ARBA" id="ARBA00001971"/>
    </source>
</evidence>